<dbReference type="Pfam" id="PF03972">
    <property type="entry name" value="MmgE_PrpD_N"/>
    <property type="match status" value="1"/>
</dbReference>
<proteinExistence type="inferred from homology"/>
<dbReference type="SUPFAM" id="SSF103378">
    <property type="entry name" value="2-methylcitrate dehydratase PrpD"/>
    <property type="match status" value="1"/>
</dbReference>
<comment type="similarity">
    <text evidence="1">Belongs to the PrpD family.</text>
</comment>
<dbReference type="InterPro" id="IPR036148">
    <property type="entry name" value="MmgE/PrpD_sf"/>
</dbReference>
<dbReference type="Pfam" id="PF19305">
    <property type="entry name" value="MmgE_PrpD_C"/>
    <property type="match status" value="1"/>
</dbReference>
<evidence type="ECO:0000313" key="5">
    <source>
        <dbReference type="Proteomes" id="UP000441523"/>
    </source>
</evidence>
<organism evidence="4 5">
    <name type="scientific">Methylobacterium planeticum</name>
    <dbReference type="NCBI Taxonomy" id="2615211"/>
    <lineage>
        <taxon>Bacteria</taxon>
        <taxon>Pseudomonadati</taxon>
        <taxon>Pseudomonadota</taxon>
        <taxon>Alphaproteobacteria</taxon>
        <taxon>Hyphomicrobiales</taxon>
        <taxon>Methylobacteriaceae</taxon>
        <taxon>Methylobacterium</taxon>
    </lineage>
</organism>
<dbReference type="InterPro" id="IPR042188">
    <property type="entry name" value="MmgE/PrpD_sf_2"/>
</dbReference>
<evidence type="ECO:0000259" key="3">
    <source>
        <dbReference type="Pfam" id="PF19305"/>
    </source>
</evidence>
<dbReference type="Proteomes" id="UP000441523">
    <property type="component" value="Unassembled WGS sequence"/>
</dbReference>
<evidence type="ECO:0000259" key="2">
    <source>
        <dbReference type="Pfam" id="PF03972"/>
    </source>
</evidence>
<comment type="caution">
    <text evidence="4">The sequence shown here is derived from an EMBL/GenBank/DDBJ whole genome shotgun (WGS) entry which is preliminary data.</text>
</comment>
<dbReference type="EMBL" id="VZZJ01000043">
    <property type="protein sequence ID" value="KAB1068931.1"/>
    <property type="molecule type" value="Genomic_DNA"/>
</dbReference>
<dbReference type="AlphaFoldDB" id="A0A6N6MHJ9"/>
<keyword evidence="5" id="KW-1185">Reference proteome</keyword>
<reference evidence="4 5" key="1">
    <citation type="submission" date="2019-09" db="EMBL/GenBank/DDBJ databases">
        <title>YIM 132548 draft genome.</title>
        <authorList>
            <person name="Jiang L."/>
        </authorList>
    </citation>
    <scope>NUCLEOTIDE SEQUENCE [LARGE SCALE GENOMIC DNA]</scope>
    <source>
        <strain evidence="4 5">YIM 132548</strain>
    </source>
</reference>
<protein>
    <submittedName>
        <fullName evidence="4">MmgE/PrpD family protein</fullName>
    </submittedName>
</protein>
<feature type="domain" description="MmgE/PrpD C-terminal" evidence="3">
    <location>
        <begin position="270"/>
        <end position="428"/>
    </location>
</feature>
<dbReference type="Gene3D" id="1.10.4100.10">
    <property type="entry name" value="2-methylcitrate dehydratase PrpD"/>
    <property type="match status" value="1"/>
</dbReference>
<dbReference type="GO" id="GO:0016829">
    <property type="term" value="F:lyase activity"/>
    <property type="evidence" value="ECO:0007669"/>
    <property type="project" value="InterPro"/>
</dbReference>
<dbReference type="InterPro" id="IPR045336">
    <property type="entry name" value="MmgE_PrpD_N"/>
</dbReference>
<dbReference type="Gene3D" id="3.30.1330.120">
    <property type="entry name" value="2-methylcitrate dehydratase PrpD"/>
    <property type="match status" value="1"/>
</dbReference>
<name>A0A6N6MHJ9_9HYPH</name>
<evidence type="ECO:0000313" key="4">
    <source>
        <dbReference type="EMBL" id="KAB1068931.1"/>
    </source>
</evidence>
<sequence length="455" mass="48435">MSRSSFLEQAAEFLAAADADEATFAAAREAFIDYIGVALAGSQEQVARTVFGWAAARSSGREASVIGSRDRLDSEHAALCNGVAGHALDFDDTSWTTIGHPTTVVAPAALAIGESIEASGREVVVAYLAGVEVAHRLADLTMPEASQNGWHTTGIFYALGAAAAACRLLHLERHVTINALALSLSRASGIRANFGTQAKPYHAGMAARNGLEAVSLARAGLTAATEAVEGADGFIRCFAGAAQHERARLERLEFGRPYDLVQRGLAYKRYPCCSGSHPACDLLLDIVSKHGIDPEQVAEIRVGTSLLAERELVCHEPRTPVEARFSMEFALAVILVRGEVTLESFTADILADPMVRQMMARVRMTVSPRLAALGFVGTAPVEMEILLRDGRRITGSRDLAIGNPECPMSEADRQRKFLACAGRSITPGAAADLYQQLLKIDGIASVARLAALMHA</sequence>
<dbReference type="PANTHER" id="PTHR16943">
    <property type="entry name" value="2-METHYLCITRATE DEHYDRATASE-RELATED"/>
    <property type="match status" value="1"/>
</dbReference>
<accession>A0A6N6MHJ9</accession>
<dbReference type="InterPro" id="IPR005656">
    <property type="entry name" value="MmgE_PrpD"/>
</dbReference>
<gene>
    <name evidence="4" type="ORF">F6X51_26005</name>
</gene>
<dbReference type="InterPro" id="IPR045337">
    <property type="entry name" value="MmgE_PrpD_C"/>
</dbReference>
<feature type="domain" description="MmgE/PrpD N-terminal" evidence="2">
    <location>
        <begin position="11"/>
        <end position="245"/>
    </location>
</feature>
<evidence type="ECO:0000256" key="1">
    <source>
        <dbReference type="ARBA" id="ARBA00006174"/>
    </source>
</evidence>
<dbReference type="RefSeq" id="WP_150966765.1">
    <property type="nucleotide sequence ID" value="NZ_VZZJ01000043.1"/>
</dbReference>
<dbReference type="PANTHER" id="PTHR16943:SF8">
    <property type="entry name" value="2-METHYLCITRATE DEHYDRATASE"/>
    <property type="match status" value="1"/>
</dbReference>
<dbReference type="InterPro" id="IPR042183">
    <property type="entry name" value="MmgE/PrpD_sf_1"/>
</dbReference>